<gene>
    <name evidence="10" type="ORF">SAY86_009700</name>
</gene>
<accession>A0AAN7KXB9</accession>
<dbReference type="PANTHER" id="PTHR33573">
    <property type="entry name" value="CASP-LIKE PROTEIN 4A4"/>
    <property type="match status" value="1"/>
</dbReference>
<evidence type="ECO:0000256" key="1">
    <source>
        <dbReference type="ARBA" id="ARBA00004651"/>
    </source>
</evidence>
<name>A0AAN7KXB9_TRANT</name>
<dbReference type="Proteomes" id="UP001346149">
    <property type="component" value="Unassembled WGS sequence"/>
</dbReference>
<comment type="similarity">
    <text evidence="2 8">Belongs to the Casparian strip membrane proteins (CASP) family.</text>
</comment>
<evidence type="ECO:0000259" key="9">
    <source>
        <dbReference type="Pfam" id="PF04535"/>
    </source>
</evidence>
<keyword evidence="11" id="KW-1185">Reference proteome</keyword>
<evidence type="ECO:0000256" key="8">
    <source>
        <dbReference type="RuleBase" id="RU361233"/>
    </source>
</evidence>
<dbReference type="Pfam" id="PF04535">
    <property type="entry name" value="CASP_dom"/>
    <property type="match status" value="1"/>
</dbReference>
<dbReference type="PANTHER" id="PTHR33573:SF47">
    <property type="entry name" value="CASP-LIKE PROTEIN 1U1"/>
    <property type="match status" value="1"/>
</dbReference>
<sequence>MRKRVRGALCSVLRFLLGVDSVACGFSLLSMMFICHLSRFQPNFRSYFFLFLHDLVIMVLMISGCSAASAIGYVGRYGEERTGWLAVCDQVAKFCNRTLASIILSYLAFFCYFALSIISAHKLALLSKKDCEGELENGLDQEEKKKSVESGGESPCTKIRAGLVAKGDLPERVAGNFPPCSGSLLGYADKPLSFMLGLLFFPSDPSKLKKMAEASQHLDT</sequence>
<evidence type="ECO:0000256" key="7">
    <source>
        <dbReference type="ARBA" id="ARBA00023136"/>
    </source>
</evidence>
<feature type="domain" description="Casparian strip membrane protein" evidence="9">
    <location>
        <begin position="12"/>
        <end position="111"/>
    </location>
</feature>
<evidence type="ECO:0000256" key="3">
    <source>
        <dbReference type="ARBA" id="ARBA00011489"/>
    </source>
</evidence>
<reference evidence="10 11" key="1">
    <citation type="journal article" date="2023" name="Hortic Res">
        <title>Pangenome of water caltrop reveals structural variations and asymmetric subgenome divergence after allopolyploidization.</title>
        <authorList>
            <person name="Zhang X."/>
            <person name="Chen Y."/>
            <person name="Wang L."/>
            <person name="Yuan Y."/>
            <person name="Fang M."/>
            <person name="Shi L."/>
            <person name="Lu R."/>
            <person name="Comes H.P."/>
            <person name="Ma Y."/>
            <person name="Chen Y."/>
            <person name="Huang G."/>
            <person name="Zhou Y."/>
            <person name="Zheng Z."/>
            <person name="Qiu Y."/>
        </authorList>
    </citation>
    <scope>NUCLEOTIDE SEQUENCE [LARGE SCALE GENOMIC DNA]</scope>
    <source>
        <strain evidence="10">F231</strain>
    </source>
</reference>
<dbReference type="InterPro" id="IPR006702">
    <property type="entry name" value="CASP_dom"/>
</dbReference>
<keyword evidence="6 8" id="KW-1133">Transmembrane helix</keyword>
<dbReference type="GO" id="GO:0005886">
    <property type="term" value="C:plasma membrane"/>
    <property type="evidence" value="ECO:0007669"/>
    <property type="project" value="UniProtKB-SubCell"/>
</dbReference>
<proteinExistence type="inferred from homology"/>
<dbReference type="NCBIfam" id="TIGR01569">
    <property type="entry name" value="A_tha_TIGR01569"/>
    <property type="match status" value="1"/>
</dbReference>
<dbReference type="InterPro" id="IPR006459">
    <property type="entry name" value="CASP/CASPL"/>
</dbReference>
<evidence type="ECO:0000313" key="11">
    <source>
        <dbReference type="Proteomes" id="UP001346149"/>
    </source>
</evidence>
<comment type="caution">
    <text evidence="8">Lacks conserved residue(s) required for the propagation of feature annotation.</text>
</comment>
<comment type="subunit">
    <text evidence="3 8">Homodimer and heterodimers.</text>
</comment>
<keyword evidence="5 8" id="KW-0812">Transmembrane</keyword>
<dbReference type="AlphaFoldDB" id="A0AAN7KXB9"/>
<comment type="caution">
    <text evidence="10">The sequence shown here is derived from an EMBL/GenBank/DDBJ whole genome shotgun (WGS) entry which is preliminary data.</text>
</comment>
<evidence type="ECO:0000256" key="4">
    <source>
        <dbReference type="ARBA" id="ARBA00022475"/>
    </source>
</evidence>
<evidence type="ECO:0000313" key="10">
    <source>
        <dbReference type="EMBL" id="KAK4774765.1"/>
    </source>
</evidence>
<keyword evidence="7 8" id="KW-0472">Membrane</keyword>
<feature type="transmembrane region" description="Helical" evidence="8">
    <location>
        <begin position="47"/>
        <end position="74"/>
    </location>
</feature>
<comment type="subcellular location">
    <subcellularLocation>
        <location evidence="1 8">Cell membrane</location>
        <topology evidence="1 8">Multi-pass membrane protein</topology>
    </subcellularLocation>
</comment>
<dbReference type="EMBL" id="JAXQNO010000019">
    <property type="protein sequence ID" value="KAK4774765.1"/>
    <property type="molecule type" value="Genomic_DNA"/>
</dbReference>
<protein>
    <recommendedName>
        <fullName evidence="8">CASP-like protein</fullName>
    </recommendedName>
</protein>
<feature type="transmembrane region" description="Helical" evidence="8">
    <location>
        <begin position="12"/>
        <end position="35"/>
    </location>
</feature>
<evidence type="ECO:0000256" key="6">
    <source>
        <dbReference type="ARBA" id="ARBA00022989"/>
    </source>
</evidence>
<evidence type="ECO:0000256" key="2">
    <source>
        <dbReference type="ARBA" id="ARBA00007651"/>
    </source>
</evidence>
<keyword evidence="4 8" id="KW-1003">Cell membrane</keyword>
<evidence type="ECO:0000256" key="5">
    <source>
        <dbReference type="ARBA" id="ARBA00022692"/>
    </source>
</evidence>
<organism evidence="10 11">
    <name type="scientific">Trapa natans</name>
    <name type="common">Water chestnut</name>
    <dbReference type="NCBI Taxonomy" id="22666"/>
    <lineage>
        <taxon>Eukaryota</taxon>
        <taxon>Viridiplantae</taxon>
        <taxon>Streptophyta</taxon>
        <taxon>Embryophyta</taxon>
        <taxon>Tracheophyta</taxon>
        <taxon>Spermatophyta</taxon>
        <taxon>Magnoliopsida</taxon>
        <taxon>eudicotyledons</taxon>
        <taxon>Gunneridae</taxon>
        <taxon>Pentapetalae</taxon>
        <taxon>rosids</taxon>
        <taxon>malvids</taxon>
        <taxon>Myrtales</taxon>
        <taxon>Lythraceae</taxon>
        <taxon>Trapa</taxon>
    </lineage>
</organism>
<feature type="transmembrane region" description="Helical" evidence="8">
    <location>
        <begin position="99"/>
        <end position="120"/>
    </location>
</feature>